<name>E2ZA38_9FIRM</name>
<dbReference type="RefSeq" id="WP_006941092.1">
    <property type="nucleotide sequence ID" value="NZ_GL538184.1"/>
</dbReference>
<dbReference type="SUPFAM" id="SSF50475">
    <property type="entry name" value="FMN-binding split barrel"/>
    <property type="match status" value="1"/>
</dbReference>
<gene>
    <name evidence="1" type="ORF">HMPREF9429_00297</name>
</gene>
<organism evidence="1 2">
    <name type="scientific">Megasphaera micronuciformis F0359</name>
    <dbReference type="NCBI Taxonomy" id="706434"/>
    <lineage>
        <taxon>Bacteria</taxon>
        <taxon>Bacillati</taxon>
        <taxon>Bacillota</taxon>
        <taxon>Negativicutes</taxon>
        <taxon>Veillonellales</taxon>
        <taxon>Veillonellaceae</taxon>
        <taxon>Megasphaera</taxon>
    </lineage>
</organism>
<dbReference type="STRING" id="706434.HMPREF9429_00297"/>
<comment type="caution">
    <text evidence="1">The sequence shown here is derived from an EMBL/GenBank/DDBJ whole genome shotgun (WGS) entry which is preliminary data.</text>
</comment>
<evidence type="ECO:0000313" key="1">
    <source>
        <dbReference type="EMBL" id="EFQ04800.1"/>
    </source>
</evidence>
<dbReference type="Proteomes" id="UP000003195">
    <property type="component" value="Unassembled WGS sequence"/>
</dbReference>
<protein>
    <submittedName>
        <fullName evidence="1">Pyridoxamine 5'-phosphate oxidase family protein</fullName>
    </submittedName>
</protein>
<dbReference type="HOGENOM" id="CLU_1018651_0_0_9"/>
<proteinExistence type="predicted"/>
<accession>E2ZA38</accession>
<dbReference type="eggNOG" id="COG3467">
    <property type="taxonomic scope" value="Bacteria"/>
</dbReference>
<evidence type="ECO:0000313" key="2">
    <source>
        <dbReference type="Proteomes" id="UP000003195"/>
    </source>
</evidence>
<keyword evidence="2" id="KW-1185">Reference proteome</keyword>
<dbReference type="Gene3D" id="2.30.110.10">
    <property type="entry name" value="Electron Transport, Fmn-binding Protein, Chain A"/>
    <property type="match status" value="1"/>
</dbReference>
<dbReference type="OrthoDB" id="3255142at2"/>
<reference evidence="1 2" key="1">
    <citation type="submission" date="2010-08" db="EMBL/GenBank/DDBJ databases">
        <authorList>
            <person name="Weinstock G."/>
            <person name="Sodergren E."/>
            <person name="Clifton S."/>
            <person name="Fulton L."/>
            <person name="Fulton B."/>
            <person name="Courtney L."/>
            <person name="Fronick C."/>
            <person name="Harrison M."/>
            <person name="Strong C."/>
            <person name="Farmer C."/>
            <person name="Delahaunty K."/>
            <person name="Markovic C."/>
            <person name="Hall O."/>
            <person name="Minx P."/>
            <person name="Tomlinson C."/>
            <person name="Mitreva M."/>
            <person name="Hou S."/>
            <person name="Chen J."/>
            <person name="Wollam A."/>
            <person name="Pepin K.H."/>
            <person name="Johnson M."/>
            <person name="Bhonagiri V."/>
            <person name="Zhang X."/>
            <person name="Suruliraj S."/>
            <person name="Warren W."/>
            <person name="Chinwalla A."/>
            <person name="Mardis E.R."/>
            <person name="Wilson R.K."/>
        </authorList>
    </citation>
    <scope>NUCLEOTIDE SEQUENCE [LARGE SCALE GENOMIC DNA]</scope>
    <source>
        <strain evidence="1 2">F0359</strain>
    </source>
</reference>
<dbReference type="EMBL" id="AECS01000010">
    <property type="protein sequence ID" value="EFQ04800.1"/>
    <property type="molecule type" value="Genomic_DNA"/>
</dbReference>
<dbReference type="AlphaFoldDB" id="E2ZA38"/>
<dbReference type="InterPro" id="IPR012349">
    <property type="entry name" value="Split_barrel_FMN-bd"/>
</dbReference>
<sequence>MNTLIVYDREKNHGPAVIIGSIVSMSAYAGLKDEINDKAYGRLIVVADKDNFKETAKIRNRFAGKNIVLCPVQTEADEGTNVEIRADERVMLLKKESLTDDAVAVGERLADEADATKMPPREERFCEVVGQFLRTHDTGVLATGEENKMRATPIEYVIYDGAFYCFSEGGHKFSYMWKNKRASFAVNDPFKGLPTLAGVQATGRVGILLPGQEVYEKVCDLKGISAQTIEKMPVVLHLIELRPEQLTFLWGPFIKEGLPVKQIYVGDMKKILK</sequence>